<proteinExistence type="predicted"/>
<dbReference type="EMBL" id="QOHO01000073">
    <property type="protein sequence ID" value="RFZ76791.1"/>
    <property type="molecule type" value="Genomic_DNA"/>
</dbReference>
<name>A0A3E2N7C1_9FIRM</name>
<evidence type="ECO:0000256" key="1">
    <source>
        <dbReference type="ARBA" id="ARBA00023172"/>
    </source>
</evidence>
<dbReference type="GO" id="GO:0006310">
    <property type="term" value="P:DNA recombination"/>
    <property type="evidence" value="ECO:0007669"/>
    <property type="project" value="UniProtKB-KW"/>
</dbReference>
<dbReference type="GO" id="GO:0015074">
    <property type="term" value="P:DNA integration"/>
    <property type="evidence" value="ECO:0007669"/>
    <property type="project" value="InterPro"/>
</dbReference>
<feature type="domain" description="Tyr recombinase" evidence="2">
    <location>
        <begin position="35"/>
        <end position="117"/>
    </location>
</feature>
<protein>
    <recommendedName>
        <fullName evidence="2">Tyr recombinase domain-containing protein</fullName>
    </recommendedName>
</protein>
<dbReference type="InterPro" id="IPR011010">
    <property type="entry name" value="DNA_brk_join_enz"/>
</dbReference>
<sequence>MKRTRVPIPVSQPPNNEAIKLPTTPAAVHIVFFILIFLTLSYEQWEVIINRFPEGHTCFIPLQLAYRCGLRLGEAFALTWNDVDMDAKTLNIDKQVQNLDGTWAFYSPKYNSARIIP</sequence>
<evidence type="ECO:0000313" key="3">
    <source>
        <dbReference type="EMBL" id="RFZ76791.1"/>
    </source>
</evidence>
<dbReference type="PROSITE" id="PS51898">
    <property type="entry name" value="TYR_RECOMBINASE"/>
    <property type="match status" value="1"/>
</dbReference>
<dbReference type="InterPro" id="IPR013762">
    <property type="entry name" value="Integrase-like_cat_sf"/>
</dbReference>
<dbReference type="Proteomes" id="UP000260680">
    <property type="component" value="Unassembled WGS sequence"/>
</dbReference>
<evidence type="ECO:0000313" key="4">
    <source>
        <dbReference type="Proteomes" id="UP000260680"/>
    </source>
</evidence>
<reference evidence="3 4" key="1">
    <citation type="submission" date="2018-07" db="EMBL/GenBank/DDBJ databases">
        <title>New species, Clostridium PI-S10-A1B.</title>
        <authorList>
            <person name="Krishna G."/>
            <person name="Summeta K."/>
            <person name="Shikha S."/>
            <person name="Prabhu P.B."/>
            <person name="Suresh K."/>
        </authorList>
    </citation>
    <scope>NUCLEOTIDE SEQUENCE [LARGE SCALE GENOMIC DNA]</scope>
    <source>
        <strain evidence="3 4">PI-S10-A1B</strain>
    </source>
</reference>
<keyword evidence="1" id="KW-0233">DNA recombination</keyword>
<organism evidence="3 4">
    <name type="scientific">Lacrimispora amygdalina</name>
    <dbReference type="NCBI Taxonomy" id="253257"/>
    <lineage>
        <taxon>Bacteria</taxon>
        <taxon>Bacillati</taxon>
        <taxon>Bacillota</taxon>
        <taxon>Clostridia</taxon>
        <taxon>Lachnospirales</taxon>
        <taxon>Lachnospiraceae</taxon>
        <taxon>Lacrimispora</taxon>
    </lineage>
</organism>
<dbReference type="Pfam" id="PF00589">
    <property type="entry name" value="Phage_integrase"/>
    <property type="match status" value="1"/>
</dbReference>
<evidence type="ECO:0000259" key="2">
    <source>
        <dbReference type="PROSITE" id="PS51898"/>
    </source>
</evidence>
<accession>A0A3E2N7C1</accession>
<dbReference type="AlphaFoldDB" id="A0A3E2N7C1"/>
<comment type="caution">
    <text evidence="3">The sequence shown here is derived from an EMBL/GenBank/DDBJ whole genome shotgun (WGS) entry which is preliminary data.</text>
</comment>
<dbReference type="SUPFAM" id="SSF56349">
    <property type="entry name" value="DNA breaking-rejoining enzymes"/>
    <property type="match status" value="1"/>
</dbReference>
<gene>
    <name evidence="3" type="ORF">DS742_22010</name>
</gene>
<dbReference type="Gene3D" id="1.10.443.10">
    <property type="entry name" value="Intergrase catalytic core"/>
    <property type="match status" value="1"/>
</dbReference>
<dbReference type="GO" id="GO:0003677">
    <property type="term" value="F:DNA binding"/>
    <property type="evidence" value="ECO:0007669"/>
    <property type="project" value="InterPro"/>
</dbReference>
<dbReference type="InterPro" id="IPR002104">
    <property type="entry name" value="Integrase_catalytic"/>
</dbReference>